<dbReference type="EMBL" id="JBHSIU010000018">
    <property type="protein sequence ID" value="MFC4999527.1"/>
    <property type="molecule type" value="Genomic_DNA"/>
</dbReference>
<reference evidence="5" key="1">
    <citation type="journal article" date="2019" name="Int. J. Syst. Evol. Microbiol.">
        <title>The Global Catalogue of Microorganisms (GCM) 10K type strain sequencing project: providing services to taxonomists for standard genome sequencing and annotation.</title>
        <authorList>
            <consortium name="The Broad Institute Genomics Platform"/>
            <consortium name="The Broad Institute Genome Sequencing Center for Infectious Disease"/>
            <person name="Wu L."/>
            <person name="Ma J."/>
        </authorList>
    </citation>
    <scope>NUCLEOTIDE SEQUENCE [LARGE SCALE GENOMIC DNA]</scope>
    <source>
        <strain evidence="5">CGMCC 4.7152</strain>
    </source>
</reference>
<evidence type="ECO:0000256" key="2">
    <source>
        <dbReference type="ARBA" id="ARBA00023326"/>
    </source>
</evidence>
<keyword evidence="2" id="KW-0624">Polysaccharide degradation</keyword>
<evidence type="ECO:0000313" key="4">
    <source>
        <dbReference type="EMBL" id="MFC4999527.1"/>
    </source>
</evidence>
<evidence type="ECO:0000259" key="3">
    <source>
        <dbReference type="PROSITE" id="PS50853"/>
    </source>
</evidence>
<evidence type="ECO:0000256" key="1">
    <source>
        <dbReference type="ARBA" id="ARBA00023295"/>
    </source>
</evidence>
<keyword evidence="1" id="KW-0378">Hydrolase</keyword>
<sequence length="284" mass="30324">MKCRSILGAAPTDTRVTAVGDTTVSLTWTDRATAENGYRVDVSAPGNPSRSINLPADTSTHTVTGLDPLTAYTFLVRPVQDNAANIEDAQAGRATATTTGAIVIKSFTANPTQVTACQAVDVKLTYSVAGANRVKVERVVGATVTTVFDQPHGLEQWDNTVSGGSNDGGVNYVITAYGPDNTSVRKTFTVGRSSQNLMANTILFYNNSNSVMNVGFYNASGTVLITDLGQVAAKQYKRIQLPSCQKVLVGVKAPFVQDWIYLQTWLGHTAEGEKTAELHNYPTP</sequence>
<organism evidence="4 5">
    <name type="scientific">Dactylosporangium cerinum</name>
    <dbReference type="NCBI Taxonomy" id="1434730"/>
    <lineage>
        <taxon>Bacteria</taxon>
        <taxon>Bacillati</taxon>
        <taxon>Actinomycetota</taxon>
        <taxon>Actinomycetes</taxon>
        <taxon>Micromonosporales</taxon>
        <taxon>Micromonosporaceae</taxon>
        <taxon>Dactylosporangium</taxon>
    </lineage>
</organism>
<dbReference type="InterPro" id="IPR036116">
    <property type="entry name" value="FN3_sf"/>
</dbReference>
<proteinExistence type="predicted"/>
<dbReference type="InterPro" id="IPR003961">
    <property type="entry name" value="FN3_dom"/>
</dbReference>
<keyword evidence="5" id="KW-1185">Reference proteome</keyword>
<evidence type="ECO:0000313" key="5">
    <source>
        <dbReference type="Proteomes" id="UP001595912"/>
    </source>
</evidence>
<dbReference type="RefSeq" id="WP_380115977.1">
    <property type="nucleotide sequence ID" value="NZ_JBHSIU010000018.1"/>
</dbReference>
<name>A0ABV9VU38_9ACTN</name>
<keyword evidence="1" id="KW-0326">Glycosidase</keyword>
<feature type="domain" description="Fibronectin type-III" evidence="3">
    <location>
        <begin position="10"/>
        <end position="101"/>
    </location>
</feature>
<dbReference type="SUPFAM" id="SSF49265">
    <property type="entry name" value="Fibronectin type III"/>
    <property type="match status" value="1"/>
</dbReference>
<gene>
    <name evidence="4" type="ORF">ACFPIJ_17015</name>
</gene>
<comment type="caution">
    <text evidence="4">The sequence shown here is derived from an EMBL/GenBank/DDBJ whole genome shotgun (WGS) entry which is preliminary data.</text>
</comment>
<protein>
    <submittedName>
        <fullName evidence="4">Fibronectin type III domain-containing protein</fullName>
    </submittedName>
</protein>
<dbReference type="SMART" id="SM00060">
    <property type="entry name" value="FN3"/>
    <property type="match status" value="1"/>
</dbReference>
<dbReference type="CDD" id="cd00063">
    <property type="entry name" value="FN3"/>
    <property type="match status" value="1"/>
</dbReference>
<dbReference type="Pfam" id="PF00041">
    <property type="entry name" value="fn3"/>
    <property type="match status" value="1"/>
</dbReference>
<keyword evidence="2" id="KW-0119">Carbohydrate metabolism</keyword>
<dbReference type="PROSITE" id="PS50853">
    <property type="entry name" value="FN3"/>
    <property type="match status" value="1"/>
</dbReference>
<dbReference type="InterPro" id="IPR013783">
    <property type="entry name" value="Ig-like_fold"/>
</dbReference>
<dbReference type="Proteomes" id="UP001595912">
    <property type="component" value="Unassembled WGS sequence"/>
</dbReference>
<dbReference type="Gene3D" id="2.60.40.10">
    <property type="entry name" value="Immunoglobulins"/>
    <property type="match status" value="1"/>
</dbReference>
<accession>A0ABV9VU38</accession>